<keyword evidence="1" id="KW-0812">Transmembrane</keyword>
<sequence>MRSTGYGMHHGRPVKYCIFLHGTHHFSCAFSGYWYYWGLAIPYTQTCLGMTHLLPWASWVISIPVQAILYLRALAVWERNRNIAILLSFGATFYYISLITCSIIAMRQPNSNTMDGCYSANPSVAITLTKYSLGSTMCYDGMIFFVILTKVLQERGERLRLLDIVFRDGAIYCAVQFGKLTRMVYGDRLTILYSSQRC</sequence>
<organism evidence="2 3">
    <name type="scientific">Rickenella mellea</name>
    <dbReference type="NCBI Taxonomy" id="50990"/>
    <lineage>
        <taxon>Eukaryota</taxon>
        <taxon>Fungi</taxon>
        <taxon>Dikarya</taxon>
        <taxon>Basidiomycota</taxon>
        <taxon>Agaricomycotina</taxon>
        <taxon>Agaricomycetes</taxon>
        <taxon>Hymenochaetales</taxon>
        <taxon>Rickenellaceae</taxon>
        <taxon>Rickenella</taxon>
    </lineage>
</organism>
<dbReference type="Proteomes" id="UP000294933">
    <property type="component" value="Unassembled WGS sequence"/>
</dbReference>
<dbReference type="VEuPathDB" id="FungiDB:BD410DRAFT_288673"/>
<evidence type="ECO:0000256" key="1">
    <source>
        <dbReference type="SAM" id="Phobius"/>
    </source>
</evidence>
<reference evidence="2 3" key="1">
    <citation type="submission" date="2018-06" db="EMBL/GenBank/DDBJ databases">
        <title>A transcriptomic atlas of mushroom development highlights an independent origin of complex multicellularity.</title>
        <authorList>
            <consortium name="DOE Joint Genome Institute"/>
            <person name="Krizsan K."/>
            <person name="Almasi E."/>
            <person name="Merenyi Z."/>
            <person name="Sahu N."/>
            <person name="Viragh M."/>
            <person name="Koszo T."/>
            <person name="Mondo S."/>
            <person name="Kiss B."/>
            <person name="Balint B."/>
            <person name="Kues U."/>
            <person name="Barry K."/>
            <person name="Hegedus J.C."/>
            <person name="Henrissat B."/>
            <person name="Johnson J."/>
            <person name="Lipzen A."/>
            <person name="Ohm R."/>
            <person name="Nagy I."/>
            <person name="Pangilinan J."/>
            <person name="Yan J."/>
            <person name="Xiong Y."/>
            <person name="Grigoriev I.V."/>
            <person name="Hibbett D.S."/>
            <person name="Nagy L.G."/>
        </authorList>
    </citation>
    <scope>NUCLEOTIDE SEQUENCE [LARGE SCALE GENOMIC DNA]</scope>
    <source>
        <strain evidence="2 3">SZMC22713</strain>
    </source>
</reference>
<proteinExistence type="predicted"/>
<accession>A0A4Y7Q329</accession>
<feature type="transmembrane region" description="Helical" evidence="1">
    <location>
        <begin position="131"/>
        <end position="152"/>
    </location>
</feature>
<feature type="transmembrane region" description="Helical" evidence="1">
    <location>
        <begin position="56"/>
        <end position="77"/>
    </location>
</feature>
<evidence type="ECO:0000313" key="3">
    <source>
        <dbReference type="Proteomes" id="UP000294933"/>
    </source>
</evidence>
<dbReference type="AlphaFoldDB" id="A0A4Y7Q329"/>
<keyword evidence="1" id="KW-0472">Membrane</keyword>
<name>A0A4Y7Q329_9AGAM</name>
<keyword evidence="3" id="KW-1185">Reference proteome</keyword>
<feature type="transmembrane region" description="Helical" evidence="1">
    <location>
        <begin position="16"/>
        <end position="36"/>
    </location>
</feature>
<feature type="transmembrane region" description="Helical" evidence="1">
    <location>
        <begin position="84"/>
        <end position="106"/>
    </location>
</feature>
<keyword evidence="1" id="KW-1133">Transmembrane helix</keyword>
<gene>
    <name evidence="2" type="ORF">BD410DRAFT_288673</name>
</gene>
<evidence type="ECO:0000313" key="2">
    <source>
        <dbReference type="EMBL" id="TDL21731.1"/>
    </source>
</evidence>
<protein>
    <submittedName>
        <fullName evidence="2">Uncharacterized protein</fullName>
    </submittedName>
</protein>
<dbReference type="EMBL" id="ML170179">
    <property type="protein sequence ID" value="TDL21731.1"/>
    <property type="molecule type" value="Genomic_DNA"/>
</dbReference>